<dbReference type="eggNOG" id="COG1388">
    <property type="taxonomic scope" value="Bacteria"/>
</dbReference>
<feature type="compositionally biased region" description="Low complexity" evidence="2">
    <location>
        <begin position="94"/>
        <end position="134"/>
    </location>
</feature>
<dbReference type="Gene3D" id="2.70.70.10">
    <property type="entry name" value="Glucose Permease (Domain IIA)"/>
    <property type="match status" value="1"/>
</dbReference>
<feature type="region of interest" description="Disordered" evidence="2">
    <location>
        <begin position="92"/>
        <end position="144"/>
    </location>
</feature>
<dbReference type="Gene3D" id="3.10.350.10">
    <property type="entry name" value="LysM domain"/>
    <property type="match status" value="1"/>
</dbReference>
<comment type="caution">
    <text evidence="5">The sequence shown here is derived from an EMBL/GenBank/DDBJ whole genome shotgun (WGS) entry which is preliminary data.</text>
</comment>
<dbReference type="Proteomes" id="UP000029444">
    <property type="component" value="Unassembled WGS sequence"/>
</dbReference>
<dbReference type="SMART" id="SM00257">
    <property type="entry name" value="LysM"/>
    <property type="match status" value="1"/>
</dbReference>
<reference evidence="5 6" key="1">
    <citation type="submission" date="2012-09" db="EMBL/GenBank/DDBJ databases">
        <title>Genome Sequence of alkane-degrading Bacterium Alcanivorax sp. 19-m-6.</title>
        <authorList>
            <person name="Lai Q."/>
            <person name="Shao Z."/>
        </authorList>
    </citation>
    <scope>NUCLEOTIDE SEQUENCE [LARGE SCALE GENOMIC DNA]</scope>
    <source>
        <strain evidence="5 6">19-m-6</strain>
    </source>
</reference>
<dbReference type="GO" id="GO:0004222">
    <property type="term" value="F:metalloendopeptidase activity"/>
    <property type="evidence" value="ECO:0007669"/>
    <property type="project" value="TreeGrafter"/>
</dbReference>
<evidence type="ECO:0000259" key="4">
    <source>
        <dbReference type="PROSITE" id="PS51782"/>
    </source>
</evidence>
<dbReference type="GO" id="GO:0009279">
    <property type="term" value="C:cell outer membrane"/>
    <property type="evidence" value="ECO:0007669"/>
    <property type="project" value="TreeGrafter"/>
</dbReference>
<dbReference type="InterPro" id="IPR016047">
    <property type="entry name" value="M23ase_b-sheet_dom"/>
</dbReference>
<evidence type="ECO:0000313" key="5">
    <source>
        <dbReference type="EMBL" id="KGD65673.1"/>
    </source>
</evidence>
<dbReference type="InterPro" id="IPR050570">
    <property type="entry name" value="Cell_wall_metabolism_enzyme"/>
</dbReference>
<dbReference type="Pfam" id="PF01476">
    <property type="entry name" value="LysM"/>
    <property type="match status" value="1"/>
</dbReference>
<dbReference type="RefSeq" id="WP_035230875.1">
    <property type="nucleotide sequence ID" value="NZ_ARXV01000003.1"/>
</dbReference>
<name>A0A095TTG4_9GAMM</name>
<evidence type="ECO:0000256" key="3">
    <source>
        <dbReference type="SAM" id="SignalP"/>
    </source>
</evidence>
<feature type="chain" id="PRO_5001918812" evidence="3">
    <location>
        <begin position="26"/>
        <end position="264"/>
    </location>
</feature>
<evidence type="ECO:0000256" key="1">
    <source>
        <dbReference type="ARBA" id="ARBA00038420"/>
    </source>
</evidence>
<evidence type="ECO:0000313" key="6">
    <source>
        <dbReference type="Proteomes" id="UP000029444"/>
    </source>
</evidence>
<dbReference type="PROSITE" id="PS51782">
    <property type="entry name" value="LYSM"/>
    <property type="match status" value="1"/>
</dbReference>
<sequence length="264" mass="28482">MTELIRTMVATVFLVLMSGCSASLAPVVDIYGQDTRQRKVTSGTHHVREGETLYSIAWRYGWDYRELGAANNIPAPYTIYPGQRISLALKSDTTKPASKPKPATTSSTSSKPEARPVPSKPASKPVTSKPSTSSGGAKTVGPVTWRWPASGTVVERFSSSSTGRKGIAISGRQNSPVVAAADGRVVYRGSGLTGYGNLLILKHNERWLSAYAHNDSMLVKEGDVVKAGQKIATMGASGTYRTQLHFEVRRDGKPVDPMQYLPKQ</sequence>
<feature type="signal peptide" evidence="3">
    <location>
        <begin position="1"/>
        <end position="25"/>
    </location>
</feature>
<dbReference type="GO" id="GO:0032153">
    <property type="term" value="C:cell division site"/>
    <property type="evidence" value="ECO:0007669"/>
    <property type="project" value="TreeGrafter"/>
</dbReference>
<dbReference type="CDD" id="cd12797">
    <property type="entry name" value="M23_peptidase"/>
    <property type="match status" value="1"/>
</dbReference>
<evidence type="ECO:0000256" key="2">
    <source>
        <dbReference type="SAM" id="MobiDB-lite"/>
    </source>
</evidence>
<gene>
    <name evidence="5" type="ORF">Y5S_00897</name>
</gene>
<keyword evidence="6" id="KW-1185">Reference proteome</keyword>
<keyword evidence="3" id="KW-0732">Signal</keyword>
<dbReference type="SUPFAM" id="SSF51261">
    <property type="entry name" value="Duplicated hybrid motif"/>
    <property type="match status" value="1"/>
</dbReference>
<dbReference type="EMBL" id="ARXV01000003">
    <property type="protein sequence ID" value="KGD65673.1"/>
    <property type="molecule type" value="Genomic_DNA"/>
</dbReference>
<keyword evidence="5" id="KW-0449">Lipoprotein</keyword>
<dbReference type="Pfam" id="PF01551">
    <property type="entry name" value="Peptidase_M23"/>
    <property type="match status" value="1"/>
</dbReference>
<dbReference type="InterPro" id="IPR036779">
    <property type="entry name" value="LysM_dom_sf"/>
</dbReference>
<dbReference type="STRING" id="1177154.Y5S_00897"/>
<dbReference type="eggNOG" id="COG4942">
    <property type="taxonomic scope" value="Bacteria"/>
</dbReference>
<accession>A0A095TTG4</accession>
<feature type="domain" description="LysM" evidence="4">
    <location>
        <begin position="43"/>
        <end position="87"/>
    </location>
</feature>
<dbReference type="PATRIC" id="fig|1177154.3.peg.906"/>
<dbReference type="CDD" id="cd00118">
    <property type="entry name" value="LysM"/>
    <property type="match status" value="1"/>
</dbReference>
<comment type="similarity">
    <text evidence="1">Belongs to the E.coli NlpD/Haemophilus LppB family.</text>
</comment>
<dbReference type="PROSITE" id="PS51257">
    <property type="entry name" value="PROKAR_LIPOPROTEIN"/>
    <property type="match status" value="1"/>
</dbReference>
<dbReference type="AlphaFoldDB" id="A0A095TTG4"/>
<dbReference type="PANTHER" id="PTHR21666">
    <property type="entry name" value="PEPTIDASE-RELATED"/>
    <property type="match status" value="1"/>
</dbReference>
<dbReference type="PANTHER" id="PTHR21666:SF263">
    <property type="entry name" value="MUREIN HYDROLASE ACTIVATOR NLPD"/>
    <property type="match status" value="1"/>
</dbReference>
<proteinExistence type="inferred from homology"/>
<organism evidence="5 6">
    <name type="scientific">Alcanivorax nanhaiticus</name>
    <dbReference type="NCBI Taxonomy" id="1177154"/>
    <lineage>
        <taxon>Bacteria</taxon>
        <taxon>Pseudomonadati</taxon>
        <taxon>Pseudomonadota</taxon>
        <taxon>Gammaproteobacteria</taxon>
        <taxon>Oceanospirillales</taxon>
        <taxon>Alcanivoracaceae</taxon>
        <taxon>Alcanivorax</taxon>
    </lineage>
</organism>
<dbReference type="InterPro" id="IPR018392">
    <property type="entry name" value="LysM"/>
</dbReference>
<protein>
    <submittedName>
        <fullName evidence="5">Lipoprotein NlpD</fullName>
    </submittedName>
</protein>
<dbReference type="InterPro" id="IPR011055">
    <property type="entry name" value="Dup_hybrid_motif"/>
</dbReference>